<evidence type="ECO:0000313" key="3">
    <source>
        <dbReference type="Proteomes" id="UP000280298"/>
    </source>
</evidence>
<reference evidence="2 3" key="1">
    <citation type="journal article" date="2019" name="Int. J. Syst. Evol. Microbiol.">
        <title>Streptomyces cyaneochromogenes sp. nov., a blue pigment-producing actinomycete from manganese-contaminated soil.</title>
        <authorList>
            <person name="Tang X."/>
            <person name="Zhao J."/>
            <person name="Li K."/>
            <person name="Chen Z."/>
            <person name="Sun Y."/>
            <person name="Gao J."/>
        </authorList>
    </citation>
    <scope>NUCLEOTIDE SEQUENCE [LARGE SCALE GENOMIC DNA]</scope>
    <source>
        <strain evidence="2 3">MK-45</strain>
    </source>
</reference>
<dbReference type="RefSeq" id="WP_126388414.1">
    <property type="nucleotide sequence ID" value="NZ_CP034539.1"/>
</dbReference>
<proteinExistence type="predicted"/>
<feature type="region of interest" description="Disordered" evidence="1">
    <location>
        <begin position="1"/>
        <end position="23"/>
    </location>
</feature>
<feature type="compositionally biased region" description="Basic and acidic residues" evidence="1">
    <location>
        <begin position="13"/>
        <end position="23"/>
    </location>
</feature>
<evidence type="ECO:0000256" key="1">
    <source>
        <dbReference type="SAM" id="MobiDB-lite"/>
    </source>
</evidence>
<dbReference type="KEGG" id="scya:EJ357_03285"/>
<gene>
    <name evidence="2" type="ORF">EJ357_03285</name>
</gene>
<name>A0A3Q9ENS8_9ACTN</name>
<protein>
    <submittedName>
        <fullName evidence="2">Uncharacterized protein</fullName>
    </submittedName>
</protein>
<dbReference type="AlphaFoldDB" id="A0A3Q9ENS8"/>
<evidence type="ECO:0000313" key="2">
    <source>
        <dbReference type="EMBL" id="AZQ32584.1"/>
    </source>
</evidence>
<sequence length="70" mass="7601">MGQGHSQCVPVPARRDGGGRGRVRDLRTDLASRQVPYRQPQFGLPATVTFGNTSAWAPNIDRIELGRVVG</sequence>
<dbReference type="Proteomes" id="UP000280298">
    <property type="component" value="Chromosome"/>
</dbReference>
<dbReference type="EMBL" id="CP034539">
    <property type="protein sequence ID" value="AZQ32584.1"/>
    <property type="molecule type" value="Genomic_DNA"/>
</dbReference>
<keyword evidence="3" id="KW-1185">Reference proteome</keyword>
<organism evidence="2 3">
    <name type="scientific">Streptomyces cyaneochromogenes</name>
    <dbReference type="NCBI Taxonomy" id="2496836"/>
    <lineage>
        <taxon>Bacteria</taxon>
        <taxon>Bacillati</taxon>
        <taxon>Actinomycetota</taxon>
        <taxon>Actinomycetes</taxon>
        <taxon>Kitasatosporales</taxon>
        <taxon>Streptomycetaceae</taxon>
        <taxon>Streptomyces</taxon>
    </lineage>
</organism>
<accession>A0A3Q9ENS8</accession>